<protein>
    <submittedName>
        <fullName evidence="1">Uncharacterized protein</fullName>
    </submittedName>
</protein>
<name>A0ABX6LPI3_9BACT</name>
<reference evidence="2" key="1">
    <citation type="submission" date="2020-04" db="EMBL/GenBank/DDBJ databases">
        <authorList>
            <person name="Kittiwongwattana C."/>
        </authorList>
    </citation>
    <scope>NUCLEOTIDE SEQUENCE [LARGE SCALE GENOMIC DNA]</scope>
    <source>
        <strain evidence="2">1303</strain>
    </source>
</reference>
<dbReference type="RefSeq" id="WP_168862136.1">
    <property type="nucleotide sequence ID" value="NZ_CP051204.2"/>
</dbReference>
<evidence type="ECO:0000313" key="2">
    <source>
        <dbReference type="Proteomes" id="UP000503144"/>
    </source>
</evidence>
<keyword evidence="2" id="KW-1185">Reference proteome</keyword>
<organism evidence="1 2">
    <name type="scientific">Chitinophaga oryzae</name>
    <dbReference type="NCBI Taxonomy" id="2725414"/>
    <lineage>
        <taxon>Bacteria</taxon>
        <taxon>Pseudomonadati</taxon>
        <taxon>Bacteroidota</taxon>
        <taxon>Chitinophagia</taxon>
        <taxon>Chitinophagales</taxon>
        <taxon>Chitinophagaceae</taxon>
        <taxon>Chitinophaga</taxon>
    </lineage>
</organism>
<proteinExistence type="predicted"/>
<evidence type="ECO:0000313" key="1">
    <source>
        <dbReference type="EMBL" id="QJB41996.1"/>
    </source>
</evidence>
<dbReference type="EMBL" id="CP051204">
    <property type="protein sequence ID" value="QJB41996.1"/>
    <property type="molecule type" value="Genomic_DNA"/>
</dbReference>
<accession>A0ABX6LPI3</accession>
<gene>
    <name evidence="1" type="ORF">HF324_30770</name>
</gene>
<sequence length="68" mass="8024">MELSERQRYEDLTPEAALRSFVGAGILDWNGNFREPYKELEGYFTEMIRNRRADSKENVDPEENVDPQ</sequence>
<reference evidence="1 2" key="2">
    <citation type="submission" date="2020-09" db="EMBL/GenBank/DDBJ databases">
        <authorList>
            <person name="Kittiwongwattana C."/>
        </authorList>
    </citation>
    <scope>NUCLEOTIDE SEQUENCE [LARGE SCALE GENOMIC DNA]</scope>
    <source>
        <strain evidence="1 2">1303</strain>
    </source>
</reference>
<dbReference type="Proteomes" id="UP000503144">
    <property type="component" value="Chromosome"/>
</dbReference>